<keyword evidence="2" id="KW-0813">Transport</keyword>
<evidence type="ECO:0000256" key="1">
    <source>
        <dbReference type="ARBA" id="ARBA00004571"/>
    </source>
</evidence>
<keyword evidence="7" id="KW-0998">Cell outer membrane</keyword>
<comment type="similarity">
    <text evidence="8">Belongs to the TonB-dependent receptor family.</text>
</comment>
<evidence type="ECO:0000256" key="8">
    <source>
        <dbReference type="RuleBase" id="RU003357"/>
    </source>
</evidence>
<dbReference type="SUPFAM" id="SSF56935">
    <property type="entry name" value="Porins"/>
    <property type="match status" value="1"/>
</dbReference>
<name>A0ABS8PPC4_9BACT</name>
<gene>
    <name evidence="11" type="ORF">LQ567_09235</name>
</gene>
<evidence type="ECO:0000259" key="9">
    <source>
        <dbReference type="Pfam" id="PF00593"/>
    </source>
</evidence>
<comment type="caution">
    <text evidence="11">The sequence shown here is derived from an EMBL/GenBank/DDBJ whole genome shotgun (WGS) entry which is preliminary data.</text>
</comment>
<evidence type="ECO:0000313" key="11">
    <source>
        <dbReference type="EMBL" id="MCD2422943.1"/>
    </source>
</evidence>
<comment type="subcellular location">
    <subcellularLocation>
        <location evidence="1">Cell outer membrane</location>
        <topology evidence="1">Multi-pass membrane protein</topology>
    </subcellularLocation>
</comment>
<feature type="domain" description="TonB-dependent receptor plug" evidence="10">
    <location>
        <begin position="42"/>
        <end position="140"/>
    </location>
</feature>
<proteinExistence type="inferred from homology"/>
<dbReference type="InterPro" id="IPR000531">
    <property type="entry name" value="Beta-barrel_TonB"/>
</dbReference>
<dbReference type="Pfam" id="PF00593">
    <property type="entry name" value="TonB_dep_Rec_b-barrel"/>
    <property type="match status" value="1"/>
</dbReference>
<evidence type="ECO:0000256" key="2">
    <source>
        <dbReference type="ARBA" id="ARBA00022448"/>
    </source>
</evidence>
<dbReference type="InterPro" id="IPR012910">
    <property type="entry name" value="Plug_dom"/>
</dbReference>
<keyword evidence="4" id="KW-0812">Transmembrane</keyword>
<keyword evidence="11" id="KW-0675">Receptor</keyword>
<protein>
    <submittedName>
        <fullName evidence="11">TonB-dependent receptor</fullName>
    </submittedName>
</protein>
<evidence type="ECO:0000313" key="12">
    <source>
        <dbReference type="Proteomes" id="UP001199816"/>
    </source>
</evidence>
<evidence type="ECO:0000256" key="6">
    <source>
        <dbReference type="ARBA" id="ARBA00023136"/>
    </source>
</evidence>
<dbReference type="Pfam" id="PF07715">
    <property type="entry name" value="Plug"/>
    <property type="match status" value="1"/>
</dbReference>
<evidence type="ECO:0000256" key="3">
    <source>
        <dbReference type="ARBA" id="ARBA00022452"/>
    </source>
</evidence>
<organism evidence="11 12">
    <name type="scientific">Niabella pedocola</name>
    <dbReference type="NCBI Taxonomy" id="1752077"/>
    <lineage>
        <taxon>Bacteria</taxon>
        <taxon>Pseudomonadati</taxon>
        <taxon>Bacteroidota</taxon>
        <taxon>Chitinophagia</taxon>
        <taxon>Chitinophagales</taxon>
        <taxon>Chitinophagaceae</taxon>
        <taxon>Niabella</taxon>
    </lineage>
</organism>
<evidence type="ECO:0000256" key="7">
    <source>
        <dbReference type="ARBA" id="ARBA00023237"/>
    </source>
</evidence>
<evidence type="ECO:0000259" key="10">
    <source>
        <dbReference type="Pfam" id="PF07715"/>
    </source>
</evidence>
<dbReference type="Proteomes" id="UP001199816">
    <property type="component" value="Unassembled WGS sequence"/>
</dbReference>
<keyword evidence="6 8" id="KW-0472">Membrane</keyword>
<reference evidence="11 12" key="1">
    <citation type="submission" date="2021-11" db="EMBL/GenBank/DDBJ databases">
        <title>Genomic of Niabella pedocola.</title>
        <authorList>
            <person name="Wu T."/>
        </authorList>
    </citation>
    <scope>NUCLEOTIDE SEQUENCE [LARGE SCALE GENOMIC DNA]</scope>
    <source>
        <strain evidence="11 12">JCM 31011</strain>
    </source>
</reference>
<dbReference type="Gene3D" id="2.170.130.10">
    <property type="entry name" value="TonB-dependent receptor, plug domain"/>
    <property type="match status" value="1"/>
</dbReference>
<dbReference type="Gene3D" id="2.40.170.20">
    <property type="entry name" value="TonB-dependent receptor, beta-barrel domain"/>
    <property type="match status" value="1"/>
</dbReference>
<evidence type="ECO:0000256" key="5">
    <source>
        <dbReference type="ARBA" id="ARBA00023077"/>
    </source>
</evidence>
<keyword evidence="12" id="KW-1185">Reference proteome</keyword>
<dbReference type="PANTHER" id="PTHR30069:SF40">
    <property type="entry name" value="TONB-DEPENDENT RECEPTOR NMB0964-RELATED"/>
    <property type="match status" value="1"/>
</dbReference>
<dbReference type="PANTHER" id="PTHR30069">
    <property type="entry name" value="TONB-DEPENDENT OUTER MEMBRANE RECEPTOR"/>
    <property type="match status" value="1"/>
</dbReference>
<dbReference type="EMBL" id="JAJNEC010000005">
    <property type="protein sequence ID" value="MCD2422943.1"/>
    <property type="molecule type" value="Genomic_DNA"/>
</dbReference>
<accession>A0ABS8PPC4</accession>
<sequence length="708" mass="79886">MPLTIAAQNEAVQSSSSIQDTVLLKEIRISGRKEPAPGGLVPVNILSGNALRSRSGQNLAQVLQDVPGVSMIQTGTTISKPVINGLHGNRILVLNNGVKQEGQQWGVEHAPEIDPAIAGTISVIKGAAGVRYGAEALGGVIVLDVPELPFGKRIGGEAGTVFATNGKSFGGGFVLRSGWTNHPEWAWRIQGSGKKSGNFKTADYFLNNTGVREMNFSGEAGFRKGRWLVTAYGSYFSTELGIFSGAHIGDTAELKARIQHEMPFEKGSFSYDIDAPRQEVVHMLYKTTVRYQFNDSSQLELWYAYQEDQRREFDLRRAGRSAIPSLNLTLQTRSAALHWEQRRRSGWQTATGAAASYKANNNQPGTGVVPLIPNYKYMEAGVYGIQRMIRWRYELEAGLRYDHHFLNARGTRPFYRYVNDAGAEVPLNEAGVYVKELYYYGGPRHFHNLSGMLGLRWKPRASWNLSTHFGMAWRPPQVSELYSYGLHHGAASIEYGDSALKGEQGYKWITTLQKQSGRLQLDASLYTQYIGGYIFLQPQRVYEQTIRGAFPVFRYRQTDALLSGLDLTARYRLWPALQYELRTAFIRARDIKHQHYLPLIPADRISHVLQYRFKEGQRINNSYIQLVSAFTARQRRYDPGSDFADPPPAYHLLHLEAGTCICYKQHSIRLFTTVSNLLNTSYKDYLDRFRYFSHGVGRNLQVRISYQF</sequence>
<feature type="domain" description="TonB-dependent receptor-like beta-barrel" evidence="9">
    <location>
        <begin position="265"/>
        <end position="658"/>
    </location>
</feature>
<keyword evidence="3" id="KW-1134">Transmembrane beta strand</keyword>
<dbReference type="RefSeq" id="WP_231004214.1">
    <property type="nucleotide sequence ID" value="NZ_JAJNEC010000005.1"/>
</dbReference>
<dbReference type="InterPro" id="IPR037066">
    <property type="entry name" value="Plug_dom_sf"/>
</dbReference>
<dbReference type="InterPro" id="IPR036942">
    <property type="entry name" value="Beta-barrel_TonB_sf"/>
</dbReference>
<dbReference type="InterPro" id="IPR039426">
    <property type="entry name" value="TonB-dep_rcpt-like"/>
</dbReference>
<keyword evidence="5 8" id="KW-0798">TonB box</keyword>
<evidence type="ECO:0000256" key="4">
    <source>
        <dbReference type="ARBA" id="ARBA00022692"/>
    </source>
</evidence>